<dbReference type="EMBL" id="CP079105">
    <property type="protein sequence ID" value="QXQ14235.1"/>
    <property type="molecule type" value="Genomic_DNA"/>
</dbReference>
<dbReference type="Proteomes" id="UP000887023">
    <property type="component" value="Chromosome"/>
</dbReference>
<dbReference type="PANTHER" id="PTHR10742">
    <property type="entry name" value="FLAVIN MONOAMINE OXIDASE"/>
    <property type="match status" value="1"/>
</dbReference>
<dbReference type="InterPro" id="IPR036188">
    <property type="entry name" value="FAD/NAD-bd_sf"/>
</dbReference>
<dbReference type="Gene3D" id="3.90.660.10">
    <property type="match status" value="1"/>
</dbReference>
<evidence type="ECO:0000259" key="2">
    <source>
        <dbReference type="Pfam" id="PF01593"/>
    </source>
</evidence>
<dbReference type="PRINTS" id="PR00420">
    <property type="entry name" value="RNGMNOXGNASE"/>
</dbReference>
<dbReference type="RefSeq" id="WP_066466906.1">
    <property type="nucleotide sequence ID" value="NZ_CBCRUZ010000003.1"/>
</dbReference>
<dbReference type="PANTHER" id="PTHR10742:SF410">
    <property type="entry name" value="LYSINE-SPECIFIC HISTONE DEMETHYLASE 2"/>
    <property type="match status" value="1"/>
</dbReference>
<keyword evidence="4" id="KW-1185">Reference proteome</keyword>
<reference evidence="3" key="1">
    <citation type="submission" date="2021-07" db="EMBL/GenBank/DDBJ databases">
        <title>Candidatus Kaistella beijingensis sp. nov. isolated from a municipal wastewater treatment plant is involved in sludge foaming.</title>
        <authorList>
            <person name="Song Y."/>
            <person name="Liu S.-J."/>
        </authorList>
    </citation>
    <scope>NUCLEOTIDE SEQUENCE</scope>
    <source>
        <strain evidence="3">DSM 43998</strain>
    </source>
</reference>
<proteinExistence type="predicted"/>
<dbReference type="Pfam" id="PF01593">
    <property type="entry name" value="Amino_oxidase"/>
    <property type="match status" value="1"/>
</dbReference>
<evidence type="ECO:0000313" key="3">
    <source>
        <dbReference type="EMBL" id="QXQ14235.1"/>
    </source>
</evidence>
<name>A0ABX8SCR1_9ACTN</name>
<organism evidence="3 4">
    <name type="scientific">Skermania pinensis</name>
    <dbReference type="NCBI Taxonomy" id="39122"/>
    <lineage>
        <taxon>Bacteria</taxon>
        <taxon>Bacillati</taxon>
        <taxon>Actinomycetota</taxon>
        <taxon>Actinomycetes</taxon>
        <taxon>Mycobacteriales</taxon>
        <taxon>Gordoniaceae</taxon>
        <taxon>Skermania</taxon>
    </lineage>
</organism>
<feature type="chain" id="PRO_5047349339" evidence="1">
    <location>
        <begin position="28"/>
        <end position="455"/>
    </location>
</feature>
<evidence type="ECO:0000313" key="4">
    <source>
        <dbReference type="Proteomes" id="UP000887023"/>
    </source>
</evidence>
<dbReference type="Gene3D" id="3.50.50.60">
    <property type="entry name" value="FAD/NAD(P)-binding domain"/>
    <property type="match status" value="1"/>
</dbReference>
<dbReference type="SUPFAM" id="SSF51905">
    <property type="entry name" value="FAD/NAD(P)-binding domain"/>
    <property type="match status" value="1"/>
</dbReference>
<accession>A0ABX8SCR1</accession>
<dbReference type="SUPFAM" id="SSF54373">
    <property type="entry name" value="FAD-linked reductases, C-terminal domain"/>
    <property type="match status" value="1"/>
</dbReference>
<feature type="signal peptide" evidence="1">
    <location>
        <begin position="1"/>
        <end position="27"/>
    </location>
</feature>
<feature type="domain" description="Amine oxidase" evidence="2">
    <location>
        <begin position="43"/>
        <end position="454"/>
    </location>
</feature>
<sequence length="455" mass="48145">MQRRDVLRALGLGVPALLVASTVAACADTAAAGPDVIVVGAGVAGLAAARRLAERGCRVTVFEARDRIGGRVWTSRAWTDAPVDLGASWIHGIDGNPISELAAQAGADTVVTDPDSAGQYSWAGGPLTDDQDDALARWQKRAADAVRAYQDHGGVDTSLRRVVETAVDADTLSATERNLLGYALDDYEQEFAGSADQLSALTFDDDAAVDGADVLFPAGYEQVPRFLARDLTIRTGQVVTRVDRTGDAVTVTTQAGTARADHVVVTVPLGVLQSGSITFGAGLPDAKQDAIAALGVGVLNKLYLRFSRVFWADSDWLCFVPEVADHSRWTQWINLARPTGRPILLGFAAGDAGRRIESWRDPEIVDSALQTLRTMYGSGVPQPIGTQLTRWAADPFARGSYSYATVGSTPALRDDLAAAVDGRVHFAGEATYRRSPATVHGAYLSGLRAAAEILG</sequence>
<gene>
    <name evidence="3" type="ORF">KV203_02020</name>
</gene>
<dbReference type="PROSITE" id="PS51257">
    <property type="entry name" value="PROKAR_LIPOPROTEIN"/>
    <property type="match status" value="1"/>
</dbReference>
<protein>
    <submittedName>
        <fullName evidence="3">FAD-dependent oxidoreductase</fullName>
    </submittedName>
</protein>
<dbReference type="InterPro" id="IPR002937">
    <property type="entry name" value="Amino_oxidase"/>
</dbReference>
<keyword evidence="1" id="KW-0732">Signal</keyword>
<dbReference type="InterPro" id="IPR050281">
    <property type="entry name" value="Flavin_monoamine_oxidase"/>
</dbReference>
<evidence type="ECO:0000256" key="1">
    <source>
        <dbReference type="SAM" id="SignalP"/>
    </source>
</evidence>